<dbReference type="InterPro" id="IPR051059">
    <property type="entry name" value="VerF-like"/>
</dbReference>
<evidence type="ECO:0000256" key="1">
    <source>
        <dbReference type="ARBA" id="ARBA00004123"/>
    </source>
</evidence>
<feature type="domain" description="C2H2-type" evidence="9">
    <location>
        <begin position="582"/>
        <end position="614"/>
    </location>
</feature>
<feature type="region of interest" description="Disordered" evidence="8">
    <location>
        <begin position="1"/>
        <end position="32"/>
    </location>
</feature>
<dbReference type="GO" id="GO:0008270">
    <property type="term" value="F:zinc ion binding"/>
    <property type="evidence" value="ECO:0007669"/>
    <property type="project" value="UniProtKB-KW"/>
</dbReference>
<organism evidence="10 11">
    <name type="scientific">Phascolomyces articulosus</name>
    <dbReference type="NCBI Taxonomy" id="60185"/>
    <lineage>
        <taxon>Eukaryota</taxon>
        <taxon>Fungi</taxon>
        <taxon>Fungi incertae sedis</taxon>
        <taxon>Mucoromycota</taxon>
        <taxon>Mucoromycotina</taxon>
        <taxon>Mucoromycetes</taxon>
        <taxon>Mucorales</taxon>
        <taxon>Lichtheimiaceae</taxon>
        <taxon>Phascolomyces</taxon>
    </lineage>
</organism>
<dbReference type="GO" id="GO:0000981">
    <property type="term" value="F:DNA-binding transcription factor activity, RNA polymerase II-specific"/>
    <property type="evidence" value="ECO:0007669"/>
    <property type="project" value="InterPro"/>
</dbReference>
<keyword evidence="6" id="KW-0539">Nucleus</keyword>
<proteinExistence type="predicted"/>
<evidence type="ECO:0000256" key="6">
    <source>
        <dbReference type="ARBA" id="ARBA00023242"/>
    </source>
</evidence>
<dbReference type="PANTHER" id="PTHR40626">
    <property type="entry name" value="MIP31509P"/>
    <property type="match status" value="1"/>
</dbReference>
<evidence type="ECO:0000313" key="11">
    <source>
        <dbReference type="Proteomes" id="UP001209540"/>
    </source>
</evidence>
<dbReference type="Pfam" id="PF00096">
    <property type="entry name" value="zf-C2H2"/>
    <property type="match status" value="2"/>
</dbReference>
<evidence type="ECO:0000256" key="4">
    <source>
        <dbReference type="ARBA" id="ARBA00022771"/>
    </source>
</evidence>
<keyword evidence="11" id="KW-1185">Reference proteome</keyword>
<sequence length="651" mass="73097">MTLQQSTGVVVPANNNNGSGSGSGSGTLNGNDMTRMNHGHLLSSVENNKNNSIHRRNVDYCAPSSSLITTTVASGSFSLPVANDYFQQQQEQYNKMATLSCSAQQQQQQINNKDDHQVSQLPIPIPPSHCHHGTSINCYPYNNNNCNNSRYNNNIEIPSHPTCINMQPNFSSLFASIDVNQTEFDHLDSSSGMVVPPGQGFDITTTDEQEIIVSPSLMSTPNSSLTPSNHNNAENTGYYYLHHQQQQQQVTENMYSDLTPVDSLPCCSNTLSTDNDIHHDENYPQQQHQMSPMSKWLETCCFDSTFTESATPSTPASYQSFSPYFPNDEHYHIQCDQNYYDHGTCNKKMSTTTESIIAENSTSSPAVLGPDNNTDTNDINIITTPLHGQQQQSSYPSSSSNNNANYFSNCFTAFKDQMSNLLFYSLTPENNDDHSQQTIAQPSSSPSQVESKLTRSNDRSNRHRTNGRKELSTLRPKPSRPSTTTTATRQRGITDKSENINIALPSSFLSTRRKRIDKQKPMANKNNKNYKRKKENNGNNNRKDDNNNRNSSTPCSHCGKTFSREQDRKRHENSVHTNKRIFGCDECDRYFPRKDSLQRHQRKKTNCSQSNENITITATTMVTDNDSNHYYRFASSASTSSSSTSFLPFLY</sequence>
<evidence type="ECO:0000256" key="7">
    <source>
        <dbReference type="PROSITE-ProRule" id="PRU00042"/>
    </source>
</evidence>
<dbReference type="GO" id="GO:0000785">
    <property type="term" value="C:chromatin"/>
    <property type="evidence" value="ECO:0007669"/>
    <property type="project" value="TreeGrafter"/>
</dbReference>
<feature type="compositionally biased region" description="Polar residues" evidence="8">
    <location>
        <begin position="436"/>
        <end position="451"/>
    </location>
</feature>
<dbReference type="InterPro" id="IPR013087">
    <property type="entry name" value="Znf_C2H2_type"/>
</dbReference>
<protein>
    <recommendedName>
        <fullName evidence="9">C2H2-type domain-containing protein</fullName>
    </recommendedName>
</protein>
<accession>A0AAD5K6V0</accession>
<comment type="subcellular location">
    <subcellularLocation>
        <location evidence="1">Nucleus</location>
    </subcellularLocation>
</comment>
<feature type="region of interest" description="Disordered" evidence="8">
    <location>
        <begin position="427"/>
        <end position="574"/>
    </location>
</feature>
<dbReference type="SUPFAM" id="SSF57667">
    <property type="entry name" value="beta-beta-alpha zinc fingers"/>
    <property type="match status" value="1"/>
</dbReference>
<keyword evidence="2" id="KW-0479">Metal-binding</keyword>
<evidence type="ECO:0000256" key="2">
    <source>
        <dbReference type="ARBA" id="ARBA00022723"/>
    </source>
</evidence>
<keyword evidence="5" id="KW-0862">Zinc</keyword>
<evidence type="ECO:0000259" key="9">
    <source>
        <dbReference type="PROSITE" id="PS50157"/>
    </source>
</evidence>
<dbReference type="Proteomes" id="UP001209540">
    <property type="component" value="Unassembled WGS sequence"/>
</dbReference>
<reference evidence="10" key="1">
    <citation type="journal article" date="2022" name="IScience">
        <title>Evolution of zygomycete secretomes and the origins of terrestrial fungal ecologies.</title>
        <authorList>
            <person name="Chang Y."/>
            <person name="Wang Y."/>
            <person name="Mondo S."/>
            <person name="Ahrendt S."/>
            <person name="Andreopoulos W."/>
            <person name="Barry K."/>
            <person name="Beard J."/>
            <person name="Benny G.L."/>
            <person name="Blankenship S."/>
            <person name="Bonito G."/>
            <person name="Cuomo C."/>
            <person name="Desiro A."/>
            <person name="Gervers K.A."/>
            <person name="Hundley H."/>
            <person name="Kuo A."/>
            <person name="LaButti K."/>
            <person name="Lang B.F."/>
            <person name="Lipzen A."/>
            <person name="O'Donnell K."/>
            <person name="Pangilinan J."/>
            <person name="Reynolds N."/>
            <person name="Sandor L."/>
            <person name="Smith M.E."/>
            <person name="Tsang A."/>
            <person name="Grigoriev I.V."/>
            <person name="Stajich J.E."/>
            <person name="Spatafora J.W."/>
        </authorList>
    </citation>
    <scope>NUCLEOTIDE SEQUENCE</scope>
    <source>
        <strain evidence="10">RSA 2281</strain>
    </source>
</reference>
<feature type="compositionally biased region" description="Basic and acidic residues" evidence="8">
    <location>
        <begin position="562"/>
        <end position="574"/>
    </location>
</feature>
<dbReference type="PROSITE" id="PS50157">
    <property type="entry name" value="ZINC_FINGER_C2H2_2"/>
    <property type="match status" value="2"/>
</dbReference>
<evidence type="ECO:0000313" key="10">
    <source>
        <dbReference type="EMBL" id="KAI9258098.1"/>
    </source>
</evidence>
<evidence type="ECO:0000256" key="8">
    <source>
        <dbReference type="SAM" id="MobiDB-lite"/>
    </source>
</evidence>
<dbReference type="InterPro" id="IPR036236">
    <property type="entry name" value="Znf_C2H2_sf"/>
</dbReference>
<dbReference type="PROSITE" id="PS00028">
    <property type="entry name" value="ZINC_FINGER_C2H2_1"/>
    <property type="match status" value="1"/>
</dbReference>
<dbReference type="AlphaFoldDB" id="A0AAD5K6V0"/>
<gene>
    <name evidence="10" type="ORF">BDA99DRAFT_539111</name>
</gene>
<feature type="region of interest" description="Disordered" evidence="8">
    <location>
        <begin position="360"/>
        <end position="380"/>
    </location>
</feature>
<dbReference type="GO" id="GO:0005634">
    <property type="term" value="C:nucleus"/>
    <property type="evidence" value="ECO:0007669"/>
    <property type="project" value="UniProtKB-SubCell"/>
</dbReference>
<dbReference type="EMBL" id="JAIXMP010000019">
    <property type="protein sequence ID" value="KAI9258098.1"/>
    <property type="molecule type" value="Genomic_DNA"/>
</dbReference>
<keyword evidence="4 7" id="KW-0863">Zinc-finger</keyword>
<name>A0AAD5K6V0_9FUNG</name>
<comment type="caution">
    <text evidence="10">The sequence shown here is derived from an EMBL/GenBank/DDBJ whole genome shotgun (WGS) entry which is preliminary data.</text>
</comment>
<dbReference type="SMART" id="SM00355">
    <property type="entry name" value="ZnF_C2H2"/>
    <property type="match status" value="2"/>
</dbReference>
<evidence type="ECO:0000256" key="3">
    <source>
        <dbReference type="ARBA" id="ARBA00022737"/>
    </source>
</evidence>
<evidence type="ECO:0000256" key="5">
    <source>
        <dbReference type="ARBA" id="ARBA00022833"/>
    </source>
</evidence>
<feature type="domain" description="C2H2-type" evidence="9">
    <location>
        <begin position="553"/>
        <end position="581"/>
    </location>
</feature>
<feature type="compositionally biased region" description="Low complexity" evidence="8">
    <location>
        <begin position="371"/>
        <end position="380"/>
    </location>
</feature>
<reference evidence="10" key="2">
    <citation type="submission" date="2023-02" db="EMBL/GenBank/DDBJ databases">
        <authorList>
            <consortium name="DOE Joint Genome Institute"/>
            <person name="Mondo S.J."/>
            <person name="Chang Y."/>
            <person name="Wang Y."/>
            <person name="Ahrendt S."/>
            <person name="Andreopoulos W."/>
            <person name="Barry K."/>
            <person name="Beard J."/>
            <person name="Benny G.L."/>
            <person name="Blankenship S."/>
            <person name="Bonito G."/>
            <person name="Cuomo C."/>
            <person name="Desiro A."/>
            <person name="Gervers K.A."/>
            <person name="Hundley H."/>
            <person name="Kuo A."/>
            <person name="LaButti K."/>
            <person name="Lang B.F."/>
            <person name="Lipzen A."/>
            <person name="O'Donnell K."/>
            <person name="Pangilinan J."/>
            <person name="Reynolds N."/>
            <person name="Sandor L."/>
            <person name="Smith M.W."/>
            <person name="Tsang A."/>
            <person name="Grigoriev I.V."/>
            <person name="Stajich J.E."/>
            <person name="Spatafora J.W."/>
        </authorList>
    </citation>
    <scope>NUCLEOTIDE SEQUENCE</scope>
    <source>
        <strain evidence="10">RSA 2281</strain>
    </source>
</reference>
<feature type="compositionally biased region" description="Low complexity" evidence="8">
    <location>
        <begin position="473"/>
        <end position="489"/>
    </location>
</feature>
<dbReference type="GO" id="GO:0000978">
    <property type="term" value="F:RNA polymerase II cis-regulatory region sequence-specific DNA binding"/>
    <property type="evidence" value="ECO:0007669"/>
    <property type="project" value="InterPro"/>
</dbReference>
<dbReference type="PANTHER" id="PTHR40626:SF11">
    <property type="entry name" value="ZINC FINGER PROTEIN YPR022C"/>
    <property type="match status" value="1"/>
</dbReference>
<keyword evidence="3" id="KW-0677">Repeat</keyword>
<dbReference type="Gene3D" id="3.30.160.60">
    <property type="entry name" value="Classic Zinc Finger"/>
    <property type="match status" value="1"/>
</dbReference>